<name>A0A438DIH5_VITVI</name>
<evidence type="ECO:0000313" key="3">
    <source>
        <dbReference type="EMBL" id="RVW35238.1"/>
    </source>
</evidence>
<feature type="region of interest" description="Disordered" evidence="1">
    <location>
        <begin position="337"/>
        <end position="359"/>
    </location>
</feature>
<dbReference type="SUPFAM" id="SSF64518">
    <property type="entry name" value="Phase 1 flagellin"/>
    <property type="match status" value="1"/>
</dbReference>
<dbReference type="EMBL" id="QGNW01001610">
    <property type="protein sequence ID" value="RVW35238.1"/>
    <property type="molecule type" value="Genomic_DNA"/>
</dbReference>
<dbReference type="Proteomes" id="UP000288805">
    <property type="component" value="Unassembled WGS sequence"/>
</dbReference>
<evidence type="ECO:0000259" key="2">
    <source>
        <dbReference type="Pfam" id="PF07727"/>
    </source>
</evidence>
<feature type="domain" description="Reverse transcriptase Ty1/copia-type" evidence="2">
    <location>
        <begin position="415"/>
        <end position="488"/>
    </location>
</feature>
<evidence type="ECO:0000313" key="4">
    <source>
        <dbReference type="Proteomes" id="UP000288805"/>
    </source>
</evidence>
<sequence>MTTPHSTNITSPLVLQTLKFLLSPSTYWLKHHSNSPPQITNPGSCNLKLYSLDMTSLDQLLLNALIGSLSLTIIPFIAQAKTAKEAWTILANTYVKPSRGRIKQVKTKLKNPTKGNQNVTKYLHSIKACADELAIISAPLDLEDLTDKILDGLGDDYKELVHAFQAHDTSITFDELHEKLLSFEVSAPAITTTVLHLDLIKASARSVASKDIQPRDPRVNFVANSTSPNPTWLLDNGVSHHVTADLNNLSLHSPYNGIDDVMIGDGTSLSITHTGSTTLSSQQSTFTLSDDLRSGAILFQGSTNDGVTTAFLHSRNTSSGLGPCYRSHLKHISTTHQLGPTLQPEPASQQVSTPAPHHSMTTRAKNHITKPIQKLNLHTHLASSPSSEPTSIAQALKDSNWRKAMSEEYDALVRNGTWELVSPTGITNLVGCKWVFRIKRNSDGSINKFKSRLVAKGFHQRPGVDYLETFSLVIKPTTVRLVLSIAKTVARSSTEAKYHSIAATAAELCWVCSLLSELCINLVSPPIVYCDNVGATQLSSNPVFHSRMKHMAIDYHFLRDQVQSGALCVAHVSSTDQLADLLTKPLPHSQF</sequence>
<dbReference type="PANTHER" id="PTHR47481">
    <property type="match status" value="1"/>
</dbReference>
<dbReference type="PANTHER" id="PTHR47481:SF22">
    <property type="entry name" value="RETROTRANSPOSON GAG DOMAIN-CONTAINING PROTEIN"/>
    <property type="match status" value="1"/>
</dbReference>
<accession>A0A438DIH5</accession>
<gene>
    <name evidence="3" type="primary">RE1_1875</name>
    <name evidence="3" type="ORF">CK203_085827</name>
</gene>
<dbReference type="InterPro" id="IPR013103">
    <property type="entry name" value="RVT_2"/>
</dbReference>
<dbReference type="Pfam" id="PF14223">
    <property type="entry name" value="Retrotran_gag_2"/>
    <property type="match status" value="1"/>
</dbReference>
<reference evidence="3 4" key="1">
    <citation type="journal article" date="2018" name="PLoS Genet.">
        <title>Population sequencing reveals clonal diversity and ancestral inbreeding in the grapevine cultivar Chardonnay.</title>
        <authorList>
            <person name="Roach M.J."/>
            <person name="Johnson D.L."/>
            <person name="Bohlmann J."/>
            <person name="van Vuuren H.J."/>
            <person name="Jones S.J."/>
            <person name="Pretorius I.S."/>
            <person name="Schmidt S.A."/>
            <person name="Borneman A.R."/>
        </authorList>
    </citation>
    <scope>NUCLEOTIDE SEQUENCE [LARGE SCALE GENOMIC DNA]</scope>
    <source>
        <strain evidence="4">cv. Chardonnay</strain>
        <tissue evidence="3">Leaf</tissue>
    </source>
</reference>
<dbReference type="CDD" id="cd09272">
    <property type="entry name" value="RNase_HI_RT_Ty1"/>
    <property type="match status" value="1"/>
</dbReference>
<dbReference type="AlphaFoldDB" id="A0A438DIH5"/>
<proteinExistence type="predicted"/>
<comment type="caution">
    <text evidence="3">The sequence shown here is derived from an EMBL/GenBank/DDBJ whole genome shotgun (WGS) entry which is preliminary data.</text>
</comment>
<evidence type="ECO:0000256" key="1">
    <source>
        <dbReference type="SAM" id="MobiDB-lite"/>
    </source>
</evidence>
<dbReference type="Pfam" id="PF07727">
    <property type="entry name" value="RVT_2"/>
    <property type="match status" value="1"/>
</dbReference>
<protein>
    <submittedName>
        <fullName evidence="3">Retrovirus-related Pol polyprotein from transposon RE1</fullName>
    </submittedName>
</protein>
<organism evidence="3 4">
    <name type="scientific">Vitis vinifera</name>
    <name type="common">Grape</name>
    <dbReference type="NCBI Taxonomy" id="29760"/>
    <lineage>
        <taxon>Eukaryota</taxon>
        <taxon>Viridiplantae</taxon>
        <taxon>Streptophyta</taxon>
        <taxon>Embryophyta</taxon>
        <taxon>Tracheophyta</taxon>
        <taxon>Spermatophyta</taxon>
        <taxon>Magnoliopsida</taxon>
        <taxon>eudicotyledons</taxon>
        <taxon>Gunneridae</taxon>
        <taxon>Pentapetalae</taxon>
        <taxon>rosids</taxon>
        <taxon>Vitales</taxon>
        <taxon>Vitaceae</taxon>
        <taxon>Viteae</taxon>
        <taxon>Vitis</taxon>
    </lineage>
</organism>